<name>A0ABW4KXI7_9BURK</name>
<protein>
    <submittedName>
        <fullName evidence="2">Lipid asymmetry maintenance protein MlaB</fullName>
    </submittedName>
</protein>
<reference evidence="3" key="1">
    <citation type="journal article" date="2019" name="Int. J. Syst. Evol. Microbiol.">
        <title>The Global Catalogue of Microorganisms (GCM) 10K type strain sequencing project: providing services to taxonomists for standard genome sequencing and annotation.</title>
        <authorList>
            <consortium name="The Broad Institute Genomics Platform"/>
            <consortium name="The Broad Institute Genome Sequencing Center for Infectious Disease"/>
            <person name="Wu L."/>
            <person name="Ma J."/>
        </authorList>
    </citation>
    <scope>NUCLEOTIDE SEQUENCE [LARGE SCALE GENOMIC DNA]</scope>
    <source>
        <strain evidence="3">LMG 29247</strain>
    </source>
</reference>
<dbReference type="EMBL" id="JBHUEJ010000036">
    <property type="protein sequence ID" value="MFD1712218.1"/>
    <property type="molecule type" value="Genomic_DNA"/>
</dbReference>
<dbReference type="InterPro" id="IPR052746">
    <property type="entry name" value="MlaB_ABC_Transporter"/>
</dbReference>
<dbReference type="PANTHER" id="PTHR35849">
    <property type="entry name" value="BLR2341 PROTEIN"/>
    <property type="match status" value="1"/>
</dbReference>
<dbReference type="InterPro" id="IPR036513">
    <property type="entry name" value="STAS_dom_sf"/>
</dbReference>
<comment type="caution">
    <text evidence="2">The sequence shown here is derived from an EMBL/GenBank/DDBJ whole genome shotgun (WGS) entry which is preliminary data.</text>
</comment>
<dbReference type="Pfam" id="PF13466">
    <property type="entry name" value="STAS_2"/>
    <property type="match status" value="1"/>
</dbReference>
<evidence type="ECO:0000313" key="3">
    <source>
        <dbReference type="Proteomes" id="UP001597304"/>
    </source>
</evidence>
<dbReference type="PANTHER" id="PTHR35849:SF2">
    <property type="entry name" value="BLR2341 PROTEIN"/>
    <property type="match status" value="1"/>
</dbReference>
<sequence length="100" mass="10724">MLVLPAELTHVQANTCLDMLREAARSAQADLVLVDATALTRFDSSALAVLLECRREALHDGKGFAVRGLATRLRELAQLYGVAELLNEVPDPTGAVVSSH</sequence>
<feature type="domain" description="STAS" evidence="1">
    <location>
        <begin position="1"/>
        <end position="100"/>
    </location>
</feature>
<evidence type="ECO:0000259" key="1">
    <source>
        <dbReference type="PROSITE" id="PS50801"/>
    </source>
</evidence>
<accession>A0ABW4KXI7</accession>
<dbReference type="InterPro" id="IPR058548">
    <property type="entry name" value="MlaB-like_STAS"/>
</dbReference>
<gene>
    <name evidence="2" type="ORF">ACFSF0_16540</name>
</gene>
<dbReference type="CDD" id="cd07043">
    <property type="entry name" value="STAS_anti-anti-sigma_factors"/>
    <property type="match status" value="1"/>
</dbReference>
<keyword evidence="3" id="KW-1185">Reference proteome</keyword>
<dbReference type="PROSITE" id="PS50801">
    <property type="entry name" value="STAS"/>
    <property type="match status" value="1"/>
</dbReference>
<dbReference type="Proteomes" id="UP001597304">
    <property type="component" value="Unassembled WGS sequence"/>
</dbReference>
<dbReference type="Gene3D" id="3.30.750.24">
    <property type="entry name" value="STAS domain"/>
    <property type="match status" value="1"/>
</dbReference>
<proteinExistence type="predicted"/>
<dbReference type="RefSeq" id="WP_147912519.1">
    <property type="nucleotide sequence ID" value="NZ_JBHUEJ010000036.1"/>
</dbReference>
<evidence type="ECO:0000313" key="2">
    <source>
        <dbReference type="EMBL" id="MFD1712218.1"/>
    </source>
</evidence>
<dbReference type="InterPro" id="IPR002645">
    <property type="entry name" value="STAS_dom"/>
</dbReference>
<dbReference type="SUPFAM" id="SSF52091">
    <property type="entry name" value="SpoIIaa-like"/>
    <property type="match status" value="1"/>
</dbReference>
<organism evidence="2 3">
    <name type="scientific">Ottowia flava</name>
    <dbReference type="NCBI Taxonomy" id="2675430"/>
    <lineage>
        <taxon>Bacteria</taxon>
        <taxon>Pseudomonadati</taxon>
        <taxon>Pseudomonadota</taxon>
        <taxon>Betaproteobacteria</taxon>
        <taxon>Burkholderiales</taxon>
        <taxon>Comamonadaceae</taxon>
        <taxon>Ottowia</taxon>
    </lineage>
</organism>